<dbReference type="AlphaFoldDB" id="A0A2T4TZ67"/>
<dbReference type="PANTHER" id="PTHR40455">
    <property type="entry name" value="ANTITOXIN HIGA"/>
    <property type="match status" value="1"/>
</dbReference>
<proteinExistence type="predicted"/>
<comment type="caution">
    <text evidence="2">The sequence shown here is derived from an EMBL/GenBank/DDBJ whole genome shotgun (WGS) entry which is preliminary data.</text>
</comment>
<name>A0A2T4TZ67_9BACT</name>
<dbReference type="EMBL" id="NVQC01000016">
    <property type="protein sequence ID" value="PTL36394.1"/>
    <property type="molecule type" value="Genomic_DNA"/>
</dbReference>
<dbReference type="OrthoDB" id="9796786at2"/>
<evidence type="ECO:0000313" key="3">
    <source>
        <dbReference type="Proteomes" id="UP000241436"/>
    </source>
</evidence>
<protein>
    <submittedName>
        <fullName evidence="2">Transcriptional regulator</fullName>
    </submittedName>
</protein>
<gene>
    <name evidence="2" type="ORF">CLG94_05025</name>
</gene>
<dbReference type="GO" id="GO:0001046">
    <property type="term" value="F:core promoter sequence-specific DNA binding"/>
    <property type="evidence" value="ECO:0007669"/>
    <property type="project" value="TreeGrafter"/>
</dbReference>
<keyword evidence="3" id="KW-1185">Reference proteome</keyword>
<dbReference type="RefSeq" id="WP_107561766.1">
    <property type="nucleotide sequence ID" value="NZ_NVQC01000016.1"/>
</dbReference>
<dbReference type="PANTHER" id="PTHR40455:SF1">
    <property type="entry name" value="ANTITOXIN HIGA"/>
    <property type="match status" value="1"/>
</dbReference>
<dbReference type="Pfam" id="PF01381">
    <property type="entry name" value="HTH_3"/>
    <property type="match status" value="1"/>
</dbReference>
<dbReference type="Gene3D" id="1.10.260.40">
    <property type="entry name" value="lambda repressor-like DNA-binding domains"/>
    <property type="match status" value="1"/>
</dbReference>
<dbReference type="SMART" id="SM00530">
    <property type="entry name" value="HTH_XRE"/>
    <property type="match status" value="1"/>
</dbReference>
<accession>A0A2T4TZ67</accession>
<dbReference type="InterPro" id="IPR010982">
    <property type="entry name" value="Lambda_DNA-bd_dom_sf"/>
</dbReference>
<dbReference type="CDD" id="cd00093">
    <property type="entry name" value="HTH_XRE"/>
    <property type="match status" value="1"/>
</dbReference>
<dbReference type="PROSITE" id="PS50943">
    <property type="entry name" value="HTH_CROC1"/>
    <property type="match status" value="1"/>
</dbReference>
<evidence type="ECO:0000259" key="1">
    <source>
        <dbReference type="PROSITE" id="PS50943"/>
    </source>
</evidence>
<dbReference type="Proteomes" id="UP000241436">
    <property type="component" value="Unassembled WGS sequence"/>
</dbReference>
<feature type="domain" description="HTH cro/C1-type" evidence="1">
    <location>
        <begin position="87"/>
        <end position="139"/>
    </location>
</feature>
<reference evidence="2 3" key="1">
    <citation type="submission" date="2017-09" db="EMBL/GenBank/DDBJ databases">
        <title>Bloom of a denitrifying methanotroph, Candidatus Methylomirabilis limnetica, in a deep stratified lake.</title>
        <authorList>
            <person name="Graf J.S."/>
            <person name="Marchant H.K."/>
            <person name="Tienken D."/>
            <person name="Hach P.F."/>
            <person name="Brand A."/>
            <person name="Schubert C.J."/>
            <person name="Kuypers M.M."/>
            <person name="Milucka J."/>
        </authorList>
    </citation>
    <scope>NUCLEOTIDE SEQUENCE [LARGE SCALE GENOMIC DNA]</scope>
    <source>
        <strain evidence="2 3">Zug</strain>
    </source>
</reference>
<reference evidence="3" key="2">
    <citation type="journal article" date="2018" name="Environ. Microbiol.">
        <title>Bloom of a denitrifying methanotroph, 'Candidatus Methylomirabilis limnetica', in a deep stratified lake.</title>
        <authorList>
            <person name="Graf J.S."/>
            <person name="Mayr M.J."/>
            <person name="Marchant H.K."/>
            <person name="Tienken D."/>
            <person name="Hach P.F."/>
            <person name="Brand A."/>
            <person name="Schubert C.J."/>
            <person name="Kuypers M.M."/>
            <person name="Milucka J."/>
        </authorList>
    </citation>
    <scope>NUCLEOTIDE SEQUENCE [LARGE SCALE GENOMIC DNA]</scope>
    <source>
        <strain evidence="3">Zug</strain>
    </source>
</reference>
<dbReference type="InterPro" id="IPR039060">
    <property type="entry name" value="Antitox_HigA"/>
</dbReference>
<organism evidence="2 3">
    <name type="scientific">Candidatus Methylomirabilis limnetica</name>
    <dbReference type="NCBI Taxonomy" id="2033718"/>
    <lineage>
        <taxon>Bacteria</taxon>
        <taxon>Candidatus Methylomirabilota</taxon>
        <taxon>Candidatus Methylomirabilia</taxon>
        <taxon>Candidatus Methylomirabilales</taxon>
        <taxon>Candidatus Methylomirabilaceae</taxon>
        <taxon>Candidatus Methylomirabilis</taxon>
    </lineage>
</organism>
<sequence>MTTATATLDIKALQKTWAAFDRVAHLRPIRTEEEYDRTVSLMNYLLDMVGDRENHALSGLLDLVSELVADYDTNHFAIEASEPNEVLRYLIELRGLKQGDLAEIVPQSNLSAILSGKRKISATLAGKLAKFFNTSPAVFVPG</sequence>
<dbReference type="InterPro" id="IPR001387">
    <property type="entry name" value="Cro/C1-type_HTH"/>
</dbReference>
<dbReference type="SUPFAM" id="SSF47413">
    <property type="entry name" value="lambda repressor-like DNA-binding domains"/>
    <property type="match status" value="1"/>
</dbReference>
<dbReference type="GO" id="GO:0006355">
    <property type="term" value="P:regulation of DNA-templated transcription"/>
    <property type="evidence" value="ECO:0007669"/>
    <property type="project" value="InterPro"/>
</dbReference>
<evidence type="ECO:0000313" key="2">
    <source>
        <dbReference type="EMBL" id="PTL36394.1"/>
    </source>
</evidence>